<dbReference type="AlphaFoldDB" id="A0AAE0Z570"/>
<keyword evidence="1" id="KW-0472">Membrane</keyword>
<feature type="transmembrane region" description="Helical" evidence="1">
    <location>
        <begin position="74"/>
        <end position="94"/>
    </location>
</feature>
<keyword evidence="3" id="KW-1185">Reference proteome</keyword>
<name>A0AAE0Z570_9GAST</name>
<protein>
    <submittedName>
        <fullName evidence="2">Uncharacterized protein</fullName>
    </submittedName>
</protein>
<comment type="caution">
    <text evidence="2">The sequence shown here is derived from an EMBL/GenBank/DDBJ whole genome shotgun (WGS) entry which is preliminary data.</text>
</comment>
<organism evidence="2 3">
    <name type="scientific">Elysia crispata</name>
    <name type="common">lettuce slug</name>
    <dbReference type="NCBI Taxonomy" id="231223"/>
    <lineage>
        <taxon>Eukaryota</taxon>
        <taxon>Metazoa</taxon>
        <taxon>Spiralia</taxon>
        <taxon>Lophotrochozoa</taxon>
        <taxon>Mollusca</taxon>
        <taxon>Gastropoda</taxon>
        <taxon>Heterobranchia</taxon>
        <taxon>Euthyneura</taxon>
        <taxon>Panpulmonata</taxon>
        <taxon>Sacoglossa</taxon>
        <taxon>Placobranchoidea</taxon>
        <taxon>Plakobranchidae</taxon>
        <taxon>Elysia</taxon>
    </lineage>
</organism>
<reference evidence="2" key="1">
    <citation type="journal article" date="2023" name="G3 (Bethesda)">
        <title>A reference genome for the long-term kleptoplast-retaining sea slug Elysia crispata morphotype clarki.</title>
        <authorList>
            <person name="Eastman K.E."/>
            <person name="Pendleton A.L."/>
            <person name="Shaikh M.A."/>
            <person name="Suttiyut T."/>
            <person name="Ogas R."/>
            <person name="Tomko P."/>
            <person name="Gavelis G."/>
            <person name="Widhalm J.R."/>
            <person name="Wisecaver J.H."/>
        </authorList>
    </citation>
    <scope>NUCLEOTIDE SEQUENCE</scope>
    <source>
        <strain evidence="2">ECLA1</strain>
    </source>
</reference>
<sequence length="108" mass="12001">MARNKPQFGGHSLKHQWLLISGADMKSSWKNVKCRVTALRLLSKVRLFCCGCETSAEILVQAGWLRLEPVFVNIRGILIGIAAQVGLTNTALVMRMRSGGRTKTEIMM</sequence>
<evidence type="ECO:0000313" key="3">
    <source>
        <dbReference type="Proteomes" id="UP001283361"/>
    </source>
</evidence>
<keyword evidence="1" id="KW-0812">Transmembrane</keyword>
<proteinExistence type="predicted"/>
<evidence type="ECO:0000313" key="2">
    <source>
        <dbReference type="EMBL" id="KAK3763084.1"/>
    </source>
</evidence>
<keyword evidence="1" id="KW-1133">Transmembrane helix</keyword>
<evidence type="ECO:0000256" key="1">
    <source>
        <dbReference type="SAM" id="Phobius"/>
    </source>
</evidence>
<gene>
    <name evidence="2" type="ORF">RRG08_043371</name>
</gene>
<accession>A0AAE0Z570</accession>
<dbReference type="Proteomes" id="UP001283361">
    <property type="component" value="Unassembled WGS sequence"/>
</dbReference>
<dbReference type="EMBL" id="JAWDGP010004608">
    <property type="protein sequence ID" value="KAK3763084.1"/>
    <property type="molecule type" value="Genomic_DNA"/>
</dbReference>